<dbReference type="GO" id="GO:0045893">
    <property type="term" value="P:positive regulation of DNA-templated transcription"/>
    <property type="evidence" value="ECO:0007669"/>
    <property type="project" value="TreeGrafter"/>
</dbReference>
<evidence type="ECO:0000256" key="7">
    <source>
        <dbReference type="ARBA" id="ARBA00023242"/>
    </source>
</evidence>
<evidence type="ECO:0000313" key="11">
    <source>
        <dbReference type="EMBL" id="KAK3330204.1"/>
    </source>
</evidence>
<organism evidence="11 12">
    <name type="scientific">Apodospora peruviana</name>
    <dbReference type="NCBI Taxonomy" id="516989"/>
    <lineage>
        <taxon>Eukaryota</taxon>
        <taxon>Fungi</taxon>
        <taxon>Dikarya</taxon>
        <taxon>Ascomycota</taxon>
        <taxon>Pezizomycotina</taxon>
        <taxon>Sordariomycetes</taxon>
        <taxon>Sordariomycetidae</taxon>
        <taxon>Sordariales</taxon>
        <taxon>Lasiosphaeriaceae</taxon>
        <taxon>Apodospora</taxon>
    </lineage>
</organism>
<dbReference type="AlphaFoldDB" id="A0AAE0IRZ7"/>
<proteinExistence type="inferred from homology"/>
<evidence type="ECO:0000256" key="4">
    <source>
        <dbReference type="ARBA" id="ARBA00023015"/>
    </source>
</evidence>
<evidence type="ECO:0000259" key="10">
    <source>
        <dbReference type="Pfam" id="PF11635"/>
    </source>
</evidence>
<dbReference type="InterPro" id="IPR036322">
    <property type="entry name" value="WD40_repeat_dom_sf"/>
</dbReference>
<keyword evidence="5 9" id="KW-0010">Activator</keyword>
<dbReference type="Proteomes" id="UP001283341">
    <property type="component" value="Unassembled WGS sequence"/>
</dbReference>
<evidence type="ECO:0000256" key="3">
    <source>
        <dbReference type="ARBA" id="ARBA00019614"/>
    </source>
</evidence>
<keyword evidence="6 9" id="KW-0804">Transcription</keyword>
<feature type="domain" description="Mediator complex subunit Med16 N-terminal" evidence="10">
    <location>
        <begin position="219"/>
        <end position="510"/>
    </location>
</feature>
<dbReference type="PANTHER" id="PTHR13224">
    <property type="entry name" value="THYROID HORMONE RECEPTOR-ASSOCIATED PROTEIN-RELATED"/>
    <property type="match status" value="1"/>
</dbReference>
<gene>
    <name evidence="9" type="primary">MED16</name>
    <name evidence="11" type="ORF">B0H66DRAFT_543076</name>
</gene>
<protein>
    <recommendedName>
        <fullName evidence="3 9">Mediator of RNA polymerase II transcription subunit 16</fullName>
    </recommendedName>
    <alternativeName>
        <fullName evidence="8 9">Mediator complex subunit 16</fullName>
    </alternativeName>
</protein>
<evidence type="ECO:0000256" key="1">
    <source>
        <dbReference type="ARBA" id="ARBA00004123"/>
    </source>
</evidence>
<sequence>MNTLTHGNDHGGHVGTAGMPLLLDSAMGIDGDMHVNAMDSAMALDDVDLFGDPVMDTTLDNPLNLPSRPEPNKQLQQRLQELRTRGCCQGIAWSRQGTIASVTKDGRAIDLRFLRSRPDNGAWELSESYSCSNTLSSPVGIISHLAWGATSSPELAVIDTVGRISILSFSITLNRCYAVRKWDLDPVDDLHAVVGCYWLPLALQPTRPFNVFYGPAVWEETKYRYETSPVLGWGPWHPNPAKSALVCVTTNGLLKLIYSQHNNRVEETVLELESVTSSDDLITHASLCSDRNTLLIALATASKQLRVVRATLQWGLPQQADKQAPPGSMPLSPSMKEKHVAVTSWLQHGPNEPALDTSMAQLSHIEMLPPAFVRLPNNTQHVHPPLVLTVRSYLPPDSSPYSQDPQSVIDRWEILSDHPQTVHPAFEQLGAKNGSVSVAPPTMARLRKLESIAVPKIIVSISMLQLGKVICFTFSDGTVQYRDRLTMNEVYNEHNVNSIMSLHQVGFQFTNDTPCLQSVFSPTGCSFAQICEDGEVKWNKMHYPMEEFNVAMQGNRHGAVLAALTVAIAAASQNNCDDVLAIARPFAENPDFMYAWLRQMMTALKIPVDYSEDAHHDQLVRNHNLQLCLSILNHLGFRGEFQPRSFGSKFAMLGLNVRNIVILITIASNMPNTLKEKLSPLDEPEVVDTLAGCAKWAVDLLSWLADCLFQLADDPTFMAILSDQKRFPELANYLQSRGDVSLHLLLCSSTRGFLSAACRRLFHLETLSRRANNFYEKTAQTQKDSDPAAAAARPTSALYHAYQKMQRFTSSSLVKVNMFEELVNQLGKDIRAAYRDSLSGLVNNFKPPPSNNPQQAQQLLQTADEQMIKKAQQHCELDMLLASNPPPSFREVIHKFFTTSIAAFRDQTDSARLYFSNFDLLEVEDDPKSLARRRAAGQYVDVFRRAEMYASSNGEISQPPMVGVGDYRVNGLMTLSRNLQPGGAGQTNAAGNEAGAAGAGSGSAQLLGHTAAYSSAVPGWRRCVRCASVMEDVFGHRMPGFTFVLAQQRKCSCGGNWGVVLKSDVHP</sequence>
<comment type="similarity">
    <text evidence="2 9">Belongs to the Mediator complex subunit 16 family.</text>
</comment>
<dbReference type="InterPro" id="IPR021665">
    <property type="entry name" value="Mediator_Med16_N"/>
</dbReference>
<evidence type="ECO:0000256" key="9">
    <source>
        <dbReference type="RuleBase" id="RU364149"/>
    </source>
</evidence>
<evidence type="ECO:0000256" key="2">
    <source>
        <dbReference type="ARBA" id="ARBA00006543"/>
    </source>
</evidence>
<reference evidence="11" key="2">
    <citation type="submission" date="2023-06" db="EMBL/GenBank/DDBJ databases">
        <authorList>
            <consortium name="Lawrence Berkeley National Laboratory"/>
            <person name="Haridas S."/>
            <person name="Hensen N."/>
            <person name="Bonometti L."/>
            <person name="Westerberg I."/>
            <person name="Brannstrom I.O."/>
            <person name="Guillou S."/>
            <person name="Cros-Aarteil S."/>
            <person name="Calhoun S."/>
            <person name="Kuo A."/>
            <person name="Mondo S."/>
            <person name="Pangilinan J."/>
            <person name="Riley R."/>
            <person name="Labutti K."/>
            <person name="Andreopoulos B."/>
            <person name="Lipzen A."/>
            <person name="Chen C."/>
            <person name="Yanf M."/>
            <person name="Daum C."/>
            <person name="Ng V."/>
            <person name="Clum A."/>
            <person name="Steindorff A."/>
            <person name="Ohm R."/>
            <person name="Martin F."/>
            <person name="Silar P."/>
            <person name="Natvig D."/>
            <person name="Lalanne C."/>
            <person name="Gautier V."/>
            <person name="Ament-Velasquez S.L."/>
            <person name="Kruys A."/>
            <person name="Hutchinson M.I."/>
            <person name="Powell A.J."/>
            <person name="Barry K."/>
            <person name="Miller A.N."/>
            <person name="Grigoriev I.V."/>
            <person name="Debuchy R."/>
            <person name="Gladieux P."/>
            <person name="Thoren M.H."/>
            <person name="Johannesson H."/>
        </authorList>
    </citation>
    <scope>NUCLEOTIDE SEQUENCE</scope>
    <source>
        <strain evidence="11">CBS 118394</strain>
    </source>
</reference>
<dbReference type="SUPFAM" id="SSF50978">
    <property type="entry name" value="WD40 repeat-like"/>
    <property type="match status" value="1"/>
</dbReference>
<dbReference type="Pfam" id="PF11635">
    <property type="entry name" value="Med16_N"/>
    <property type="match status" value="1"/>
</dbReference>
<evidence type="ECO:0000256" key="6">
    <source>
        <dbReference type="ARBA" id="ARBA00023163"/>
    </source>
</evidence>
<accession>A0AAE0IRZ7</accession>
<keyword evidence="7 9" id="KW-0539">Nucleus</keyword>
<evidence type="ECO:0000256" key="8">
    <source>
        <dbReference type="ARBA" id="ARBA00032015"/>
    </source>
</evidence>
<name>A0AAE0IRZ7_9PEZI</name>
<comment type="subcellular location">
    <subcellularLocation>
        <location evidence="1 9">Nucleus</location>
    </subcellularLocation>
</comment>
<comment type="subunit">
    <text evidence="9">Component of the Mediator complex.</text>
</comment>
<evidence type="ECO:0000313" key="12">
    <source>
        <dbReference type="Proteomes" id="UP001283341"/>
    </source>
</evidence>
<dbReference type="InterPro" id="IPR048338">
    <property type="entry name" value="Mediator_Med16"/>
</dbReference>
<dbReference type="PANTHER" id="PTHR13224:SF6">
    <property type="entry name" value="MEDIATOR OF RNA POLYMERASE II TRANSCRIPTION SUBUNIT 16"/>
    <property type="match status" value="1"/>
</dbReference>
<evidence type="ECO:0000256" key="5">
    <source>
        <dbReference type="ARBA" id="ARBA00023159"/>
    </source>
</evidence>
<dbReference type="EMBL" id="JAUEDM010000001">
    <property type="protein sequence ID" value="KAK3330204.1"/>
    <property type="molecule type" value="Genomic_DNA"/>
</dbReference>
<comment type="function">
    <text evidence="9">Component of the Mediator complex, a coactivator involved in the regulated transcription of nearly all RNA polymerase II-dependent genes. Mediator functions as a bridge to convey information from gene-specific regulatory proteins to the basal RNA polymerase II transcription machinery. Mediator is recruited to promoters by direct interactions with regulatory proteins and serves as a scaffold for the assembly of a functional preinitiation complex with RNA polymerase II and the general transcription factors.</text>
</comment>
<keyword evidence="4 9" id="KW-0805">Transcription regulation</keyword>
<comment type="caution">
    <text evidence="11">The sequence shown here is derived from an EMBL/GenBank/DDBJ whole genome shotgun (WGS) entry which is preliminary data.</text>
</comment>
<dbReference type="GO" id="GO:0016592">
    <property type="term" value="C:mediator complex"/>
    <property type="evidence" value="ECO:0007669"/>
    <property type="project" value="InterPro"/>
</dbReference>
<keyword evidence="12" id="KW-1185">Reference proteome</keyword>
<reference evidence="11" key="1">
    <citation type="journal article" date="2023" name="Mol. Phylogenet. Evol.">
        <title>Genome-scale phylogeny and comparative genomics of the fungal order Sordariales.</title>
        <authorList>
            <person name="Hensen N."/>
            <person name="Bonometti L."/>
            <person name="Westerberg I."/>
            <person name="Brannstrom I.O."/>
            <person name="Guillou S."/>
            <person name="Cros-Aarteil S."/>
            <person name="Calhoun S."/>
            <person name="Haridas S."/>
            <person name="Kuo A."/>
            <person name="Mondo S."/>
            <person name="Pangilinan J."/>
            <person name="Riley R."/>
            <person name="LaButti K."/>
            <person name="Andreopoulos B."/>
            <person name="Lipzen A."/>
            <person name="Chen C."/>
            <person name="Yan M."/>
            <person name="Daum C."/>
            <person name="Ng V."/>
            <person name="Clum A."/>
            <person name="Steindorff A."/>
            <person name="Ohm R.A."/>
            <person name="Martin F."/>
            <person name="Silar P."/>
            <person name="Natvig D.O."/>
            <person name="Lalanne C."/>
            <person name="Gautier V."/>
            <person name="Ament-Velasquez S.L."/>
            <person name="Kruys A."/>
            <person name="Hutchinson M.I."/>
            <person name="Powell A.J."/>
            <person name="Barry K."/>
            <person name="Miller A.N."/>
            <person name="Grigoriev I.V."/>
            <person name="Debuchy R."/>
            <person name="Gladieux P."/>
            <person name="Hiltunen Thoren M."/>
            <person name="Johannesson H."/>
        </authorList>
    </citation>
    <scope>NUCLEOTIDE SEQUENCE</scope>
    <source>
        <strain evidence="11">CBS 118394</strain>
    </source>
</reference>